<reference evidence="1 2" key="1">
    <citation type="submission" date="2024-04" db="EMBL/GenBank/DDBJ databases">
        <title>Okeanomitos corallinicola gen. &amp; sp. nov. (Nostocales, Cyanobacteria), a new toxic marine heterocyst-forming cyanobacterium from a coral reef.</title>
        <authorList>
            <person name="Li H."/>
            <person name="Li R."/>
            <person name="Kang J."/>
            <person name="Hii K.S."/>
            <person name="Mohamed H.F."/>
            <person name="Xu X."/>
            <person name="Luo Z."/>
        </authorList>
    </citation>
    <scope>NUCLEOTIDE SEQUENCE [LARGE SCALE GENOMIC DNA]</scope>
    <source>
        <strain evidence="1 2">TIOX110</strain>
    </source>
</reference>
<accession>A0ABZ2UVW9</accession>
<proteinExistence type="predicted"/>
<evidence type="ECO:0000313" key="2">
    <source>
        <dbReference type="Proteomes" id="UP001483337"/>
    </source>
</evidence>
<keyword evidence="2" id="KW-1185">Reference proteome</keyword>
<sequence length="270" mass="30646">MQKLQLPEYTEEEALSWILTNLRNPRRDPISRPDYGNDLYIPNVILDCLKEVQAQWHKQNPRSSQDVGPISFEMDTQTNSTPFYDAAWSLCTRGILRPGVIYPQRQFEYIGIIGAGFNLTPYGKRWLNQTSGYECIPSEYGRFSQLLAGYAHRFGTGYHFRSQEAVSCYRVHTYLACCVMCGAASESILLALAIAKTGDEERVLRDYGTATGRTKIEKLLLSQQNSYVYQELPNYTSLLKYWRDDAAHGAEQGLDKLTNINSQPTNNSGV</sequence>
<organism evidence="1 2">
    <name type="scientific">Okeanomitos corallinicola TIOX110</name>
    <dbReference type="NCBI Taxonomy" id="3133117"/>
    <lineage>
        <taxon>Bacteria</taxon>
        <taxon>Bacillati</taxon>
        <taxon>Cyanobacteriota</taxon>
        <taxon>Cyanophyceae</taxon>
        <taxon>Nostocales</taxon>
        <taxon>Aphanizomenonaceae</taxon>
        <taxon>Okeanomitos</taxon>
    </lineage>
</organism>
<protein>
    <submittedName>
        <fullName evidence="1">Uncharacterized protein</fullName>
    </submittedName>
</protein>
<dbReference type="RefSeq" id="WP_353932437.1">
    <property type="nucleotide sequence ID" value="NZ_CP150886.1"/>
</dbReference>
<dbReference type="Proteomes" id="UP001483337">
    <property type="component" value="Chromosome"/>
</dbReference>
<gene>
    <name evidence="1" type="ORF">WJM97_07595</name>
</gene>
<name>A0ABZ2UVW9_9CYAN</name>
<dbReference type="EMBL" id="CP150886">
    <property type="protein sequence ID" value="WZB89539.1"/>
    <property type="molecule type" value="Genomic_DNA"/>
</dbReference>
<evidence type="ECO:0000313" key="1">
    <source>
        <dbReference type="EMBL" id="WZB89539.1"/>
    </source>
</evidence>